<gene>
    <name evidence="2" type="ORF">EDD18DRAFT_1216093</name>
</gene>
<proteinExistence type="predicted"/>
<feature type="transmembrane region" description="Helical" evidence="1">
    <location>
        <begin position="43"/>
        <end position="64"/>
    </location>
</feature>
<evidence type="ECO:0000313" key="2">
    <source>
        <dbReference type="EMBL" id="KAK0476253.1"/>
    </source>
</evidence>
<reference evidence="2" key="1">
    <citation type="submission" date="2023-06" db="EMBL/GenBank/DDBJ databases">
        <authorList>
            <consortium name="Lawrence Berkeley National Laboratory"/>
            <person name="Ahrendt S."/>
            <person name="Sahu N."/>
            <person name="Indic B."/>
            <person name="Wong-Bajracharya J."/>
            <person name="Merenyi Z."/>
            <person name="Ke H.-M."/>
            <person name="Monk M."/>
            <person name="Kocsube S."/>
            <person name="Drula E."/>
            <person name="Lipzen A."/>
            <person name="Balint B."/>
            <person name="Henrissat B."/>
            <person name="Andreopoulos B."/>
            <person name="Martin F.M."/>
            <person name="Harder C.B."/>
            <person name="Rigling D."/>
            <person name="Ford K.L."/>
            <person name="Foster G.D."/>
            <person name="Pangilinan J."/>
            <person name="Papanicolaou A."/>
            <person name="Barry K."/>
            <person name="LaButti K."/>
            <person name="Viragh M."/>
            <person name="Koriabine M."/>
            <person name="Yan M."/>
            <person name="Riley R."/>
            <person name="Champramary S."/>
            <person name="Plett K.L."/>
            <person name="Tsai I.J."/>
            <person name="Slot J."/>
            <person name="Sipos G."/>
            <person name="Plett J."/>
            <person name="Nagy L.G."/>
            <person name="Grigoriev I.V."/>
        </authorList>
    </citation>
    <scope>NUCLEOTIDE SEQUENCE</scope>
    <source>
        <strain evidence="2">HWK02</strain>
    </source>
</reference>
<dbReference type="Proteomes" id="UP001175228">
    <property type="component" value="Unassembled WGS sequence"/>
</dbReference>
<organism evidence="2 3">
    <name type="scientific">Armillaria luteobubalina</name>
    <dbReference type="NCBI Taxonomy" id="153913"/>
    <lineage>
        <taxon>Eukaryota</taxon>
        <taxon>Fungi</taxon>
        <taxon>Dikarya</taxon>
        <taxon>Basidiomycota</taxon>
        <taxon>Agaricomycotina</taxon>
        <taxon>Agaricomycetes</taxon>
        <taxon>Agaricomycetidae</taxon>
        <taxon>Agaricales</taxon>
        <taxon>Marasmiineae</taxon>
        <taxon>Physalacriaceae</taxon>
        <taxon>Armillaria</taxon>
    </lineage>
</organism>
<feature type="transmembrane region" description="Helical" evidence="1">
    <location>
        <begin position="12"/>
        <end position="31"/>
    </location>
</feature>
<evidence type="ECO:0000313" key="3">
    <source>
        <dbReference type="Proteomes" id="UP001175228"/>
    </source>
</evidence>
<keyword evidence="1" id="KW-1133">Transmembrane helix</keyword>
<keyword evidence="1" id="KW-0812">Transmembrane</keyword>
<evidence type="ECO:0000256" key="1">
    <source>
        <dbReference type="SAM" id="Phobius"/>
    </source>
</evidence>
<dbReference type="AlphaFoldDB" id="A0AA39P2B7"/>
<keyword evidence="3" id="KW-1185">Reference proteome</keyword>
<dbReference type="EMBL" id="JAUEPU010000136">
    <property type="protein sequence ID" value="KAK0476253.1"/>
    <property type="molecule type" value="Genomic_DNA"/>
</dbReference>
<sequence length="72" mass="7815">MDIGGIIIKGWLPYLIALAHGINVISDLALYDIGTFKYSGKVTLSYFLGSLTIAVGFLCLRLFFISSPSEVT</sequence>
<accession>A0AA39P2B7</accession>
<comment type="caution">
    <text evidence="2">The sequence shown here is derived from an EMBL/GenBank/DDBJ whole genome shotgun (WGS) entry which is preliminary data.</text>
</comment>
<keyword evidence="1" id="KW-0472">Membrane</keyword>
<protein>
    <submittedName>
        <fullName evidence="2">Uncharacterized protein</fullName>
    </submittedName>
</protein>
<name>A0AA39P2B7_9AGAR</name>